<comment type="caution">
    <text evidence="1">The sequence shown here is derived from an EMBL/GenBank/DDBJ whole genome shotgun (WGS) entry which is preliminary data.</text>
</comment>
<name>A0A1E3UA99_9FIRM</name>
<reference evidence="1 2" key="1">
    <citation type="submission" date="2016-08" db="EMBL/GenBank/DDBJ databases">
        <authorList>
            <person name="Seilhamer J.J."/>
        </authorList>
    </citation>
    <scope>NUCLEOTIDE SEQUENCE [LARGE SCALE GENOMIC DNA]</scope>
    <source>
        <strain evidence="1 2">NML150140-1</strain>
    </source>
</reference>
<evidence type="ECO:0000313" key="1">
    <source>
        <dbReference type="EMBL" id="ODR45360.1"/>
    </source>
</evidence>
<dbReference type="AlphaFoldDB" id="A0A1E3UA99"/>
<proteinExistence type="predicted"/>
<dbReference type="RefSeq" id="WP_022621582.1">
    <property type="nucleotide sequence ID" value="NZ_MEHA01000027.1"/>
</dbReference>
<gene>
    <name evidence="1" type="ORF">BEI59_26830</name>
</gene>
<dbReference type="EMBL" id="MEHA01000027">
    <property type="protein sequence ID" value="ODR45360.1"/>
    <property type="molecule type" value="Genomic_DNA"/>
</dbReference>
<accession>A0A1E3UA99</accession>
<protein>
    <submittedName>
        <fullName evidence="1">Sugar ABC transporter permease</fullName>
    </submittedName>
</protein>
<evidence type="ECO:0000313" key="2">
    <source>
        <dbReference type="Proteomes" id="UP000094271"/>
    </source>
</evidence>
<dbReference type="Proteomes" id="UP000094271">
    <property type="component" value="Unassembled WGS sequence"/>
</dbReference>
<dbReference type="OrthoDB" id="2055108at2"/>
<organism evidence="1 2">
    <name type="scientific">Eisenbergiella tayi</name>
    <dbReference type="NCBI Taxonomy" id="1432052"/>
    <lineage>
        <taxon>Bacteria</taxon>
        <taxon>Bacillati</taxon>
        <taxon>Bacillota</taxon>
        <taxon>Clostridia</taxon>
        <taxon>Lachnospirales</taxon>
        <taxon>Lachnospiraceae</taxon>
        <taxon>Eisenbergiella</taxon>
    </lineage>
</organism>
<sequence>MEKETTGTVISVTKQWWLKVNRKPVRTHAMDGAAFPHIIKVKYTIGVKDYTCQKWIGAGNKIPDKGTTIKVIYCEDKPSKARIEL</sequence>